<keyword evidence="2 6" id="KW-0479">Metal-binding</keyword>
<name>A0A2M9XXP6_9LEPT</name>
<dbReference type="GO" id="GO:0005737">
    <property type="term" value="C:cytoplasm"/>
    <property type="evidence" value="ECO:0007669"/>
    <property type="project" value="TreeGrafter"/>
</dbReference>
<feature type="domain" description="MsrB" evidence="7">
    <location>
        <begin position="4"/>
        <end position="126"/>
    </location>
</feature>
<evidence type="ECO:0000313" key="8">
    <source>
        <dbReference type="EMBL" id="TGK92693.1"/>
    </source>
</evidence>
<dbReference type="Gene3D" id="2.170.150.20">
    <property type="entry name" value="Peptide methionine sulfoxide reductase"/>
    <property type="match status" value="1"/>
</dbReference>
<dbReference type="AlphaFoldDB" id="A0A2M9XXP6"/>
<feature type="binding site" evidence="6">
    <location>
        <position position="95"/>
    </location>
    <ligand>
        <name>Zn(2+)</name>
        <dbReference type="ChEBI" id="CHEBI:29105"/>
    </ligand>
</feature>
<dbReference type="GO" id="GO:0030091">
    <property type="term" value="P:protein repair"/>
    <property type="evidence" value="ECO:0007669"/>
    <property type="project" value="InterPro"/>
</dbReference>
<keyword evidence="4 6" id="KW-0560">Oxidoreductase</keyword>
<dbReference type="EC" id="1.8.4.12" evidence="6"/>
<dbReference type="FunFam" id="2.170.150.20:FF:000001">
    <property type="entry name" value="Peptide methionine sulfoxide reductase MsrB"/>
    <property type="match status" value="1"/>
</dbReference>
<proteinExistence type="inferred from homology"/>
<dbReference type="InterPro" id="IPR011057">
    <property type="entry name" value="Mss4-like_sf"/>
</dbReference>
<dbReference type="InterPro" id="IPR028427">
    <property type="entry name" value="Met_Sox_Rdtase_MsrB"/>
</dbReference>
<evidence type="ECO:0000256" key="1">
    <source>
        <dbReference type="ARBA" id="ARBA00007174"/>
    </source>
</evidence>
<comment type="catalytic activity">
    <reaction evidence="5 6">
        <text>L-methionyl-[protein] + [thioredoxin]-disulfide + H2O = L-methionyl-(R)-S-oxide-[protein] + [thioredoxin]-dithiol</text>
        <dbReference type="Rhea" id="RHEA:24164"/>
        <dbReference type="Rhea" id="RHEA-COMP:10698"/>
        <dbReference type="Rhea" id="RHEA-COMP:10700"/>
        <dbReference type="Rhea" id="RHEA-COMP:12313"/>
        <dbReference type="Rhea" id="RHEA-COMP:12314"/>
        <dbReference type="ChEBI" id="CHEBI:15377"/>
        <dbReference type="ChEBI" id="CHEBI:16044"/>
        <dbReference type="ChEBI" id="CHEBI:29950"/>
        <dbReference type="ChEBI" id="CHEBI:45764"/>
        <dbReference type="ChEBI" id="CHEBI:50058"/>
        <dbReference type="EC" id="1.8.4.12"/>
    </reaction>
</comment>
<keyword evidence="3 6" id="KW-0862">Zinc</keyword>
<dbReference type="PANTHER" id="PTHR10173">
    <property type="entry name" value="METHIONINE SULFOXIDE REDUCTASE"/>
    <property type="match status" value="1"/>
</dbReference>
<dbReference type="GO" id="GO:0033743">
    <property type="term" value="F:peptide-methionine (R)-S-oxide reductase activity"/>
    <property type="evidence" value="ECO:0007669"/>
    <property type="project" value="UniProtKB-UniRule"/>
</dbReference>
<sequence>MMNEKNWKEKLTPLQYQVTREKGTERPFTGEYYEHKEKGTYLCVCCGEALFSSQAKYDSGSGWPSYYEPVKKEAVATESDQSHGMVRTEIHCQNCGAHLGHVFPDGPKPTGLRYCVNSASLKFQKE</sequence>
<evidence type="ECO:0000313" key="9">
    <source>
        <dbReference type="Proteomes" id="UP000297891"/>
    </source>
</evidence>
<reference evidence="8" key="1">
    <citation type="journal article" date="2019" name="PLoS Negl. Trop. Dis.">
        <title>Revisiting the worldwide diversity of Leptospira species in the environment.</title>
        <authorList>
            <person name="Vincent A.T."/>
            <person name="Schiettekatte O."/>
            <person name="Bourhy P."/>
            <person name="Veyrier F.J."/>
            <person name="Picardeau M."/>
        </authorList>
    </citation>
    <scope>NUCLEOTIDE SEQUENCE [LARGE SCALE GENOMIC DNA]</scope>
    <source>
        <strain evidence="8">201800277</strain>
    </source>
</reference>
<evidence type="ECO:0000256" key="4">
    <source>
        <dbReference type="ARBA" id="ARBA00023002"/>
    </source>
</evidence>
<comment type="similarity">
    <text evidence="1 6">Belongs to the MsrB Met sulfoxide reductase family.</text>
</comment>
<evidence type="ECO:0000259" key="7">
    <source>
        <dbReference type="PROSITE" id="PS51790"/>
    </source>
</evidence>
<dbReference type="GO" id="GO:0006979">
    <property type="term" value="P:response to oxidative stress"/>
    <property type="evidence" value="ECO:0007669"/>
    <property type="project" value="InterPro"/>
</dbReference>
<dbReference type="SUPFAM" id="SSF51316">
    <property type="entry name" value="Mss4-like"/>
    <property type="match status" value="1"/>
</dbReference>
<organism evidence="8 9">
    <name type="scientific">Leptospira brenneri</name>
    <dbReference type="NCBI Taxonomy" id="2023182"/>
    <lineage>
        <taxon>Bacteria</taxon>
        <taxon>Pseudomonadati</taxon>
        <taxon>Spirochaetota</taxon>
        <taxon>Spirochaetia</taxon>
        <taxon>Leptospirales</taxon>
        <taxon>Leptospiraceae</taxon>
        <taxon>Leptospira</taxon>
    </lineage>
</organism>
<evidence type="ECO:0000256" key="2">
    <source>
        <dbReference type="ARBA" id="ARBA00022723"/>
    </source>
</evidence>
<comment type="cofactor">
    <cofactor evidence="6">
        <name>Zn(2+)</name>
        <dbReference type="ChEBI" id="CHEBI:29105"/>
    </cofactor>
    <text evidence="6">Binds 1 zinc ion per subunit. The zinc ion is important for the structural integrity of the protein.</text>
</comment>
<dbReference type="GO" id="GO:0008270">
    <property type="term" value="F:zinc ion binding"/>
    <property type="evidence" value="ECO:0007669"/>
    <property type="project" value="UniProtKB-UniRule"/>
</dbReference>
<dbReference type="RefSeq" id="WP_100792029.1">
    <property type="nucleotide sequence ID" value="NZ_NPDQ01000009.1"/>
</dbReference>
<dbReference type="OrthoDB" id="4174719at2"/>
<feature type="active site" description="Nucleophile" evidence="6">
    <location>
        <position position="115"/>
    </location>
</feature>
<evidence type="ECO:0000256" key="6">
    <source>
        <dbReference type="HAMAP-Rule" id="MF_01400"/>
    </source>
</evidence>
<feature type="binding site" evidence="6">
    <location>
        <position position="46"/>
    </location>
    <ligand>
        <name>Zn(2+)</name>
        <dbReference type="ChEBI" id="CHEBI:29105"/>
    </ligand>
</feature>
<dbReference type="PANTHER" id="PTHR10173:SF52">
    <property type="entry name" value="METHIONINE-R-SULFOXIDE REDUCTASE B1"/>
    <property type="match status" value="1"/>
</dbReference>
<dbReference type="HAMAP" id="MF_01400">
    <property type="entry name" value="MsrB"/>
    <property type="match status" value="1"/>
</dbReference>
<accession>A0A2M9XXP6</accession>
<feature type="binding site" evidence="6">
    <location>
        <position position="43"/>
    </location>
    <ligand>
        <name>Zn(2+)</name>
        <dbReference type="ChEBI" id="CHEBI:29105"/>
    </ligand>
</feature>
<protein>
    <recommendedName>
        <fullName evidence="6">Peptide methionine sulfoxide reductase MsrB</fullName>
        <ecNumber evidence="6">1.8.4.12</ecNumber>
    </recommendedName>
    <alternativeName>
        <fullName evidence="6">Peptide-methionine (R)-S-oxide reductase</fullName>
    </alternativeName>
</protein>
<feature type="binding site" evidence="6">
    <location>
        <position position="92"/>
    </location>
    <ligand>
        <name>Zn(2+)</name>
        <dbReference type="ChEBI" id="CHEBI:29105"/>
    </ligand>
</feature>
<dbReference type="Pfam" id="PF01641">
    <property type="entry name" value="SelR"/>
    <property type="match status" value="1"/>
</dbReference>
<evidence type="ECO:0000256" key="5">
    <source>
        <dbReference type="ARBA" id="ARBA00048488"/>
    </source>
</evidence>
<dbReference type="Proteomes" id="UP000297891">
    <property type="component" value="Unassembled WGS sequence"/>
</dbReference>
<dbReference type="PROSITE" id="PS51790">
    <property type="entry name" value="MSRB"/>
    <property type="match status" value="1"/>
</dbReference>
<dbReference type="InterPro" id="IPR002579">
    <property type="entry name" value="Met_Sox_Rdtase_MsrB_dom"/>
</dbReference>
<dbReference type="NCBIfam" id="TIGR00357">
    <property type="entry name" value="peptide-methionine (R)-S-oxide reductase MsrB"/>
    <property type="match status" value="1"/>
</dbReference>
<dbReference type="EMBL" id="RQFP01000009">
    <property type="protein sequence ID" value="TGK92693.1"/>
    <property type="molecule type" value="Genomic_DNA"/>
</dbReference>
<comment type="caution">
    <text evidence="8">The sequence shown here is derived from an EMBL/GenBank/DDBJ whole genome shotgun (WGS) entry which is preliminary data.</text>
</comment>
<evidence type="ECO:0000256" key="3">
    <source>
        <dbReference type="ARBA" id="ARBA00022833"/>
    </source>
</evidence>
<gene>
    <name evidence="6 8" type="primary">msrB</name>
    <name evidence="8" type="ORF">EHQ30_12650</name>
</gene>
<keyword evidence="9" id="KW-1185">Reference proteome</keyword>